<evidence type="ECO:0000313" key="2">
    <source>
        <dbReference type="EMBL" id="GAA0184426.1"/>
    </source>
</evidence>
<evidence type="ECO:0000313" key="3">
    <source>
        <dbReference type="Proteomes" id="UP001454036"/>
    </source>
</evidence>
<sequence length="233" mass="26762">MNSSGNNDHPQQNDALNLNNTAPGQNDDAPPNVQEPINIAPVVLEELRARLPSVRKDHPAISSYVREEMERTYTHTPPDEQKKKKAKGGKIEYMTLLSASVGSIFLEIEDKWMLPRPPKHKNLQYKRDISKYFQYYKDHGHDMDDCRHLKIEIKKLIQKEQLKEYVHKKNQIADESGADMARRHTLSRIHRRRGQPVGSGKPHGDHREASIAGHQDGRGGLQWNHWKAIVVPI</sequence>
<name>A0AAV3RX35_LITER</name>
<protein>
    <submittedName>
        <fullName evidence="2">Uncharacterized protein</fullName>
    </submittedName>
</protein>
<organism evidence="2 3">
    <name type="scientific">Lithospermum erythrorhizon</name>
    <name type="common">Purple gromwell</name>
    <name type="synonym">Lithospermum officinale var. erythrorhizon</name>
    <dbReference type="NCBI Taxonomy" id="34254"/>
    <lineage>
        <taxon>Eukaryota</taxon>
        <taxon>Viridiplantae</taxon>
        <taxon>Streptophyta</taxon>
        <taxon>Embryophyta</taxon>
        <taxon>Tracheophyta</taxon>
        <taxon>Spermatophyta</taxon>
        <taxon>Magnoliopsida</taxon>
        <taxon>eudicotyledons</taxon>
        <taxon>Gunneridae</taxon>
        <taxon>Pentapetalae</taxon>
        <taxon>asterids</taxon>
        <taxon>lamiids</taxon>
        <taxon>Boraginales</taxon>
        <taxon>Boraginaceae</taxon>
        <taxon>Boraginoideae</taxon>
        <taxon>Lithospermeae</taxon>
        <taxon>Lithospermum</taxon>
    </lineage>
</organism>
<feature type="region of interest" description="Disordered" evidence="1">
    <location>
        <begin position="190"/>
        <end position="219"/>
    </location>
</feature>
<dbReference type="EMBL" id="BAABME010011889">
    <property type="protein sequence ID" value="GAA0184426.1"/>
    <property type="molecule type" value="Genomic_DNA"/>
</dbReference>
<gene>
    <name evidence="2" type="ORF">LIER_31714</name>
</gene>
<proteinExistence type="predicted"/>
<dbReference type="Proteomes" id="UP001454036">
    <property type="component" value="Unassembled WGS sequence"/>
</dbReference>
<evidence type="ECO:0000256" key="1">
    <source>
        <dbReference type="SAM" id="MobiDB-lite"/>
    </source>
</evidence>
<feature type="region of interest" description="Disordered" evidence="1">
    <location>
        <begin position="1"/>
        <end position="37"/>
    </location>
</feature>
<feature type="compositionally biased region" description="Polar residues" evidence="1">
    <location>
        <begin position="1"/>
        <end position="24"/>
    </location>
</feature>
<accession>A0AAV3RX35</accession>
<reference evidence="2 3" key="1">
    <citation type="submission" date="2024-01" db="EMBL/GenBank/DDBJ databases">
        <title>The complete chloroplast genome sequence of Lithospermum erythrorhizon: insights into the phylogenetic relationship among Boraginaceae species and the maternal lineages of purple gromwells.</title>
        <authorList>
            <person name="Okada T."/>
            <person name="Watanabe K."/>
        </authorList>
    </citation>
    <scope>NUCLEOTIDE SEQUENCE [LARGE SCALE GENOMIC DNA]</scope>
</reference>
<comment type="caution">
    <text evidence="2">The sequence shown here is derived from an EMBL/GenBank/DDBJ whole genome shotgun (WGS) entry which is preliminary data.</text>
</comment>
<dbReference type="AlphaFoldDB" id="A0AAV3RX35"/>
<keyword evidence="3" id="KW-1185">Reference proteome</keyword>